<evidence type="ECO:0000256" key="1">
    <source>
        <dbReference type="SAM" id="Phobius"/>
    </source>
</evidence>
<dbReference type="RefSeq" id="WP_180283907.1">
    <property type="nucleotide sequence ID" value="NZ_JABFDB010000016.1"/>
</dbReference>
<keyword evidence="1" id="KW-0472">Membrane</keyword>
<proteinExistence type="predicted"/>
<keyword evidence="1" id="KW-1133">Transmembrane helix</keyword>
<organism evidence="2 3">
    <name type="scientific">Azospirillum oleiclasticum</name>
    <dbReference type="NCBI Taxonomy" id="2735135"/>
    <lineage>
        <taxon>Bacteria</taxon>
        <taxon>Pseudomonadati</taxon>
        <taxon>Pseudomonadota</taxon>
        <taxon>Alphaproteobacteria</taxon>
        <taxon>Rhodospirillales</taxon>
        <taxon>Azospirillaceae</taxon>
        <taxon>Azospirillum</taxon>
    </lineage>
</organism>
<feature type="transmembrane region" description="Helical" evidence="1">
    <location>
        <begin position="53"/>
        <end position="73"/>
    </location>
</feature>
<accession>A0ABX2TGE1</accession>
<dbReference type="Proteomes" id="UP000584642">
    <property type="component" value="Unassembled WGS sequence"/>
</dbReference>
<evidence type="ECO:0008006" key="4">
    <source>
        <dbReference type="Google" id="ProtNLM"/>
    </source>
</evidence>
<name>A0ABX2TGE1_9PROT</name>
<evidence type="ECO:0000313" key="2">
    <source>
        <dbReference type="EMBL" id="NYZ22238.1"/>
    </source>
</evidence>
<protein>
    <recommendedName>
        <fullName evidence="4">DUF3311 domain-containing protein</fullName>
    </recommendedName>
</protein>
<sequence>MSPPPAGRPSPGPRGARPGTDRLAALFLAAAVAFNPPLLRVFGAGDTVFGLPLLYLYVFAVWLGVIGLLAVHVERRGTGG</sequence>
<evidence type="ECO:0000313" key="3">
    <source>
        <dbReference type="Proteomes" id="UP000584642"/>
    </source>
</evidence>
<dbReference type="EMBL" id="JABFDB010000016">
    <property type="protein sequence ID" value="NYZ22238.1"/>
    <property type="molecule type" value="Genomic_DNA"/>
</dbReference>
<gene>
    <name evidence="2" type="ORF">HND93_21205</name>
</gene>
<reference evidence="2 3" key="1">
    <citation type="submission" date="2020-05" db="EMBL/GenBank/DDBJ databases">
        <title>Azospirillum oleiclasticum sp. nov, a nitrogen-fixing and heavy crude oil-emulsifying bacterium isolated from the crude oil of Yumen Oilfield.</title>
        <authorList>
            <person name="Wu D."/>
            <person name="Cai M."/>
            <person name="Zhang X."/>
        </authorList>
    </citation>
    <scope>NUCLEOTIDE SEQUENCE [LARGE SCALE GENOMIC DNA]</scope>
    <source>
        <strain evidence="2 3">ROY-1-1-2</strain>
    </source>
</reference>
<comment type="caution">
    <text evidence="2">The sequence shown here is derived from an EMBL/GenBank/DDBJ whole genome shotgun (WGS) entry which is preliminary data.</text>
</comment>
<keyword evidence="1" id="KW-0812">Transmembrane</keyword>
<keyword evidence="3" id="KW-1185">Reference proteome</keyword>